<evidence type="ECO:0000259" key="1">
    <source>
        <dbReference type="PROSITE" id="PS50801"/>
    </source>
</evidence>
<evidence type="ECO:0000313" key="2">
    <source>
        <dbReference type="EMBL" id="XDK35375.1"/>
    </source>
</evidence>
<dbReference type="Gene3D" id="3.30.750.24">
    <property type="entry name" value="STAS domain"/>
    <property type="match status" value="1"/>
</dbReference>
<dbReference type="InterPro" id="IPR036513">
    <property type="entry name" value="STAS_dom_sf"/>
</dbReference>
<gene>
    <name evidence="2" type="ORF">AB4Y39_16850</name>
</gene>
<dbReference type="EMBL" id="CP162607">
    <property type="protein sequence ID" value="XDK35375.1"/>
    <property type="molecule type" value="Genomic_DNA"/>
</dbReference>
<dbReference type="PROSITE" id="PS50801">
    <property type="entry name" value="STAS"/>
    <property type="match status" value="1"/>
</dbReference>
<accession>A0AB39HY81</accession>
<organism evidence="2">
    <name type="scientific">Pseudomonas sp. Hg7Tf</name>
    <dbReference type="NCBI Taxonomy" id="3236988"/>
    <lineage>
        <taxon>Bacteria</taxon>
        <taxon>Pseudomonadati</taxon>
        <taxon>Pseudomonadota</taxon>
        <taxon>Gammaproteobacteria</taxon>
        <taxon>Pseudomonadales</taxon>
        <taxon>Pseudomonadaceae</taxon>
        <taxon>Pseudomonas</taxon>
    </lineage>
</organism>
<reference evidence="2" key="1">
    <citation type="submission" date="2024-07" db="EMBL/GenBank/DDBJ databases">
        <title>Identification and characteristics of a novel species of coltsfoot's symbiotic bacteria.</title>
        <authorList>
            <person name="Juszczyk A."/>
            <person name="Jasielczuk I."/>
            <person name="Gurgul A."/>
            <person name="Rogala M."/>
            <person name="Kowalczyk A."/>
            <person name="Szmatola T."/>
            <person name="Kosecka-Strojek M."/>
            <person name="Arent Z."/>
            <person name="Latowski D."/>
        </authorList>
    </citation>
    <scope>NUCLEOTIDE SEQUENCE</scope>
    <source>
        <strain evidence="2">Hg7Tf</strain>
    </source>
</reference>
<dbReference type="InterPro" id="IPR002645">
    <property type="entry name" value="STAS_dom"/>
</dbReference>
<protein>
    <submittedName>
        <fullName evidence="2">STAS domain-containing protein</fullName>
    </submittedName>
</protein>
<sequence>MTDSTITLSEDGVLSLSGVLDYRTGPALRKHGSALIAASKNAALVLDCSQVEKSSSVGLSLLLAFMRDAKAAGKTVKVRAMPQDMREIAGVYDLDEVLAGQ</sequence>
<dbReference type="RefSeq" id="WP_045184815.1">
    <property type="nucleotide sequence ID" value="NZ_CP162607.1"/>
</dbReference>
<dbReference type="SUPFAM" id="SSF52091">
    <property type="entry name" value="SpoIIaa-like"/>
    <property type="match status" value="1"/>
</dbReference>
<dbReference type="Pfam" id="PF13466">
    <property type="entry name" value="STAS_2"/>
    <property type="match status" value="1"/>
</dbReference>
<dbReference type="AlphaFoldDB" id="A0AB39HY81"/>
<proteinExistence type="predicted"/>
<dbReference type="InterPro" id="IPR058548">
    <property type="entry name" value="MlaB-like_STAS"/>
</dbReference>
<name>A0AB39HY81_9PSED</name>
<feature type="domain" description="STAS" evidence="1">
    <location>
        <begin position="13"/>
        <end position="101"/>
    </location>
</feature>